<evidence type="ECO:0000256" key="3">
    <source>
        <dbReference type="ARBA" id="ARBA00023015"/>
    </source>
</evidence>
<dbReference type="PANTHER" id="PTHR33164:SF5">
    <property type="entry name" value="ORGANIC HYDROPEROXIDE RESISTANCE TRANSCRIPTIONAL REGULATOR"/>
    <property type="match status" value="1"/>
</dbReference>
<reference evidence="7" key="2">
    <citation type="submission" date="2023-01" db="EMBL/GenBank/DDBJ databases">
        <authorList>
            <person name="Sun Q."/>
            <person name="Evtushenko L."/>
        </authorList>
    </citation>
    <scope>NUCLEOTIDE SEQUENCE</scope>
    <source>
        <strain evidence="7">VKM B-1513</strain>
    </source>
</reference>
<accession>A0A9W6ILS6</accession>
<dbReference type="GO" id="GO:0005737">
    <property type="term" value="C:cytoplasm"/>
    <property type="evidence" value="ECO:0007669"/>
    <property type="project" value="UniProtKB-SubCell"/>
</dbReference>
<dbReference type="PANTHER" id="PTHR33164">
    <property type="entry name" value="TRANSCRIPTIONAL REGULATOR, MARR FAMILY"/>
    <property type="match status" value="1"/>
</dbReference>
<protein>
    <submittedName>
        <fullName evidence="7">MarR family transcriptional regulator</fullName>
    </submittedName>
</protein>
<evidence type="ECO:0000256" key="5">
    <source>
        <dbReference type="ARBA" id="ARBA00023163"/>
    </source>
</evidence>
<dbReference type="InterPro" id="IPR036390">
    <property type="entry name" value="WH_DNA-bd_sf"/>
</dbReference>
<keyword evidence="3" id="KW-0805">Transcription regulation</keyword>
<sequence length="156" mass="17260">MPETPAPATVPEKIRLNDLVCFAVYSANNAFNRFYKPIMAELGLTYPQFLVLMALWEEDGQGVGQLGERLGLESNTLTPLLKRMETAGVIERRRDRADERRVAVQLTPSGRDLEAKAGALLACVPQATGMTKDELVELRTAVERLRDNLACARDGD</sequence>
<dbReference type="Gene3D" id="1.10.10.10">
    <property type="entry name" value="Winged helix-like DNA-binding domain superfamily/Winged helix DNA-binding domain"/>
    <property type="match status" value="1"/>
</dbReference>
<dbReference type="InterPro" id="IPR055166">
    <property type="entry name" value="Transc_reg_Sar_Rot_HTH"/>
</dbReference>
<reference evidence="7" key="1">
    <citation type="journal article" date="2014" name="Int. J. Syst. Evol. Microbiol.">
        <title>Complete genome sequence of Corynebacterium casei LMG S-19264T (=DSM 44701T), isolated from a smear-ripened cheese.</title>
        <authorList>
            <consortium name="US DOE Joint Genome Institute (JGI-PGF)"/>
            <person name="Walter F."/>
            <person name="Albersmeier A."/>
            <person name="Kalinowski J."/>
            <person name="Ruckert C."/>
        </authorList>
    </citation>
    <scope>NUCLEOTIDE SEQUENCE</scope>
    <source>
        <strain evidence="7">VKM B-1513</strain>
    </source>
</reference>
<keyword evidence="8" id="KW-1185">Reference proteome</keyword>
<dbReference type="SUPFAM" id="SSF46785">
    <property type="entry name" value="Winged helix' DNA-binding domain"/>
    <property type="match status" value="1"/>
</dbReference>
<dbReference type="FunFam" id="1.10.10.10:FF:000163">
    <property type="entry name" value="MarR family transcriptional regulator"/>
    <property type="match status" value="1"/>
</dbReference>
<dbReference type="InterPro" id="IPR036388">
    <property type="entry name" value="WH-like_DNA-bd_sf"/>
</dbReference>
<dbReference type="PRINTS" id="PR00598">
    <property type="entry name" value="HTHMARR"/>
</dbReference>
<dbReference type="SMART" id="SM00347">
    <property type="entry name" value="HTH_MARR"/>
    <property type="match status" value="1"/>
</dbReference>
<dbReference type="GO" id="GO:0003700">
    <property type="term" value="F:DNA-binding transcription factor activity"/>
    <property type="evidence" value="ECO:0007669"/>
    <property type="project" value="InterPro"/>
</dbReference>
<evidence type="ECO:0000313" key="7">
    <source>
        <dbReference type="EMBL" id="GLK51306.1"/>
    </source>
</evidence>
<dbReference type="Pfam" id="PF22381">
    <property type="entry name" value="Staph_reg_Sar_Rot"/>
    <property type="match status" value="1"/>
</dbReference>
<comment type="subcellular location">
    <subcellularLocation>
        <location evidence="1">Cytoplasm</location>
    </subcellularLocation>
</comment>
<dbReference type="InterPro" id="IPR000835">
    <property type="entry name" value="HTH_MarR-typ"/>
</dbReference>
<dbReference type="Proteomes" id="UP001143486">
    <property type="component" value="Unassembled WGS sequence"/>
</dbReference>
<organism evidence="7 8">
    <name type="scientific">Maricaulis virginensis</name>
    <dbReference type="NCBI Taxonomy" id="144022"/>
    <lineage>
        <taxon>Bacteria</taxon>
        <taxon>Pseudomonadati</taxon>
        <taxon>Pseudomonadota</taxon>
        <taxon>Alphaproteobacteria</taxon>
        <taxon>Maricaulales</taxon>
        <taxon>Maricaulaceae</taxon>
        <taxon>Maricaulis</taxon>
    </lineage>
</organism>
<gene>
    <name evidence="7" type="ORF">GCM10017621_08140</name>
</gene>
<dbReference type="PROSITE" id="PS50995">
    <property type="entry name" value="HTH_MARR_2"/>
    <property type="match status" value="1"/>
</dbReference>
<keyword evidence="4" id="KW-0238">DNA-binding</keyword>
<dbReference type="InterPro" id="IPR039422">
    <property type="entry name" value="MarR/SlyA-like"/>
</dbReference>
<proteinExistence type="predicted"/>
<evidence type="ECO:0000313" key="8">
    <source>
        <dbReference type="Proteomes" id="UP001143486"/>
    </source>
</evidence>
<evidence type="ECO:0000256" key="2">
    <source>
        <dbReference type="ARBA" id="ARBA00022490"/>
    </source>
</evidence>
<dbReference type="EMBL" id="BSFE01000002">
    <property type="protein sequence ID" value="GLK51306.1"/>
    <property type="molecule type" value="Genomic_DNA"/>
</dbReference>
<keyword evidence="5" id="KW-0804">Transcription</keyword>
<dbReference type="GO" id="GO:0003677">
    <property type="term" value="F:DNA binding"/>
    <property type="evidence" value="ECO:0007669"/>
    <property type="project" value="UniProtKB-KW"/>
</dbReference>
<dbReference type="AlphaFoldDB" id="A0A9W6ILS6"/>
<evidence type="ECO:0000256" key="1">
    <source>
        <dbReference type="ARBA" id="ARBA00004496"/>
    </source>
</evidence>
<comment type="caution">
    <text evidence="7">The sequence shown here is derived from an EMBL/GenBank/DDBJ whole genome shotgun (WGS) entry which is preliminary data.</text>
</comment>
<keyword evidence="2" id="KW-0963">Cytoplasm</keyword>
<name>A0A9W6ILS6_9PROT</name>
<evidence type="ECO:0000256" key="4">
    <source>
        <dbReference type="ARBA" id="ARBA00023125"/>
    </source>
</evidence>
<dbReference type="RefSeq" id="WP_271185691.1">
    <property type="nucleotide sequence ID" value="NZ_BSFE01000002.1"/>
</dbReference>
<evidence type="ECO:0000259" key="6">
    <source>
        <dbReference type="PROSITE" id="PS50995"/>
    </source>
</evidence>
<dbReference type="GO" id="GO:0006950">
    <property type="term" value="P:response to stress"/>
    <property type="evidence" value="ECO:0007669"/>
    <property type="project" value="TreeGrafter"/>
</dbReference>
<feature type="domain" description="HTH marR-type" evidence="6">
    <location>
        <begin position="17"/>
        <end position="147"/>
    </location>
</feature>